<proteinExistence type="predicted"/>
<sequence>MVGVGVIQLNHFVLRQVFNFSSGLMMPTQDIRHRTGTLEVLLHQTQPFTSLVVVIRVQHLGQLGRLAALFLRLQELAVVKVAQVERMRMARLPQAQRLADAVTITEYRQIPGFAAQGQRRMPQFAAIGQFFQLATDADIHCQC</sequence>
<dbReference type="EMBL" id="LR134117">
    <property type="protein sequence ID" value="VDZ54404.1"/>
    <property type="molecule type" value="Genomic_DNA"/>
</dbReference>
<gene>
    <name evidence="1" type="ORF">NCTC11214_01394</name>
</gene>
<dbReference type="KEGG" id="sof:NCTC11214_01394"/>
<dbReference type="AlphaFoldDB" id="A0A447KNI4"/>
<reference evidence="1 2" key="1">
    <citation type="submission" date="2018-12" db="EMBL/GenBank/DDBJ databases">
        <authorList>
            <consortium name="Pathogen Informatics"/>
        </authorList>
    </citation>
    <scope>NUCLEOTIDE SEQUENCE [LARGE SCALE GENOMIC DNA]</scope>
    <source>
        <strain evidence="1 2">NCTC11214</strain>
    </source>
</reference>
<evidence type="ECO:0000313" key="1">
    <source>
        <dbReference type="EMBL" id="VDZ54404.1"/>
    </source>
</evidence>
<evidence type="ECO:0000313" key="2">
    <source>
        <dbReference type="Proteomes" id="UP000281391"/>
    </source>
</evidence>
<accession>A0A447KNI4</accession>
<name>A0A447KNI4_SEROD</name>
<dbReference type="Proteomes" id="UP000281391">
    <property type="component" value="Chromosome"/>
</dbReference>
<organism evidence="1 2">
    <name type="scientific">Serratia odorifera</name>
    <dbReference type="NCBI Taxonomy" id="618"/>
    <lineage>
        <taxon>Bacteria</taxon>
        <taxon>Pseudomonadati</taxon>
        <taxon>Pseudomonadota</taxon>
        <taxon>Gammaproteobacteria</taxon>
        <taxon>Enterobacterales</taxon>
        <taxon>Yersiniaceae</taxon>
        <taxon>Serratia</taxon>
    </lineage>
</organism>
<protein>
    <submittedName>
        <fullName evidence="1">Uncharacterized protein</fullName>
    </submittedName>
</protein>